<dbReference type="Proteomes" id="UP000193467">
    <property type="component" value="Unassembled WGS sequence"/>
</dbReference>
<evidence type="ECO:0000313" key="2">
    <source>
        <dbReference type="Proteomes" id="UP000193467"/>
    </source>
</evidence>
<proteinExistence type="predicted"/>
<reference evidence="1 2" key="1">
    <citation type="submission" date="2016-07" db="EMBL/GenBank/DDBJ databases">
        <title>Pervasive Adenine N6-methylation of Active Genes in Fungi.</title>
        <authorList>
            <consortium name="DOE Joint Genome Institute"/>
            <person name="Mondo S.J."/>
            <person name="Dannebaum R.O."/>
            <person name="Kuo R.C."/>
            <person name="Labutti K."/>
            <person name="Haridas S."/>
            <person name="Kuo A."/>
            <person name="Salamov A."/>
            <person name="Ahrendt S.R."/>
            <person name="Lipzen A."/>
            <person name="Sullivan W."/>
            <person name="Andreopoulos W.B."/>
            <person name="Clum A."/>
            <person name="Lindquist E."/>
            <person name="Daum C."/>
            <person name="Ramamoorthy G.K."/>
            <person name="Gryganskyi A."/>
            <person name="Culley D."/>
            <person name="Magnuson J.K."/>
            <person name="James T.Y."/>
            <person name="O'Malley M.A."/>
            <person name="Stajich J.E."/>
            <person name="Spatafora J.W."/>
            <person name="Visel A."/>
            <person name="Grigoriev I.V."/>
        </authorList>
    </citation>
    <scope>NUCLEOTIDE SEQUENCE [LARGE SCALE GENOMIC DNA]</scope>
    <source>
        <strain evidence="1 2">62-1032</strain>
    </source>
</reference>
<protein>
    <recommendedName>
        <fullName evidence="3">F-box domain-containing protein</fullName>
    </recommendedName>
</protein>
<evidence type="ECO:0008006" key="3">
    <source>
        <dbReference type="Google" id="ProtNLM"/>
    </source>
</evidence>
<dbReference type="EMBL" id="MCGR01000022">
    <property type="protein sequence ID" value="ORY81857.1"/>
    <property type="molecule type" value="Genomic_DNA"/>
</dbReference>
<evidence type="ECO:0000313" key="1">
    <source>
        <dbReference type="EMBL" id="ORY81857.1"/>
    </source>
</evidence>
<dbReference type="SUPFAM" id="SSF52047">
    <property type="entry name" value="RNI-like"/>
    <property type="match status" value="1"/>
</dbReference>
<name>A0A1Y2FE06_9BASI</name>
<dbReference type="InParanoid" id="A0A1Y2FE06"/>
<comment type="caution">
    <text evidence="1">The sequence shown here is derived from an EMBL/GenBank/DDBJ whole genome shotgun (WGS) entry which is preliminary data.</text>
</comment>
<dbReference type="AlphaFoldDB" id="A0A1Y2FE06"/>
<keyword evidence="2" id="KW-1185">Reference proteome</keyword>
<sequence>MSKTLLPFAQRILFRSVSFEIGRYGVRRGPRNRDDGYDSDPDPDILVTNDKPLRRTLRAAPHLGAHCRLLSVEVFGLELEELDDSYVGMIVRDVLAGCPNITQLDVWTQKDPELIAEQVYKQFSEAGRQLEELEGYYSGLECWNFLLQSRMLLHLTLNNADTPTFIQSWDRSEPFPFSLTSLTLRYVDDGAPIFIAATANATSTLQHLELTAGLFALLDVRMTLSSLTALSHLTLHVEESLTRQDFKALSLSLSVCATPSLDLSGTKLPLSLFAEARFHPSLAALRIIEHDTQALNVIRWLCGSNNFNFQELTVWYARGVKEAREISALGALCERKGLQFAWSGHVL</sequence>
<accession>A0A1Y2FE06</accession>
<organism evidence="1 2">
    <name type="scientific">Leucosporidium creatinivorum</name>
    <dbReference type="NCBI Taxonomy" id="106004"/>
    <lineage>
        <taxon>Eukaryota</taxon>
        <taxon>Fungi</taxon>
        <taxon>Dikarya</taxon>
        <taxon>Basidiomycota</taxon>
        <taxon>Pucciniomycotina</taxon>
        <taxon>Microbotryomycetes</taxon>
        <taxon>Leucosporidiales</taxon>
        <taxon>Leucosporidium</taxon>
    </lineage>
</organism>
<gene>
    <name evidence="1" type="ORF">BCR35DRAFT_331610</name>
</gene>